<dbReference type="Gene3D" id="2.60.120.200">
    <property type="match status" value="2"/>
</dbReference>
<dbReference type="InterPro" id="IPR050546">
    <property type="entry name" value="Glycosyl_Hydrlase_16"/>
</dbReference>
<evidence type="ECO:0000256" key="2">
    <source>
        <dbReference type="ARBA" id="ARBA00006865"/>
    </source>
</evidence>
<sequence length="747" mass="81083">MKEKILPLLFSFALTSLVNAAPPPGSFTLTFEEDFSNPIIDGSKWKVGPADAFIEGSGGCNVDNFNVTGGALSIKATTDPVDYCWTTYDYSSGELTSFLRFKQKYGYFETRAKWDSVSGMWPAFWLMPERDQYGTKEWKNNIFLKFDLSSAGIGTVTDATLRLCAKNVGNTAGSDPNNLQLFRVASDSWDEGTINWNNQPVWDPLYIEQKFDYDAPAGSYVDFDVTDYVTVEVGSDGVISLALADEFRRARGQWYHSKEASNSAHWPQLIVNGVTYYPTDDATVVWGNQAEVEFGASNELSARSMYYDPTDSTGIPEPVIDGVPVDLGKGMEIDIMEAYGVLGAYQMGHATHWDGYGAGHKVSGWGPVPVMDVGEYHTYGLYWEEGLLEFYVDGVKTGSRQDARVIDVPAYILLTLQVGGSFVGNNPTPAINNQSVEFDYVRVWEGTKSGTVPLATIRNVDGTVSFGNDHAVYGGAGNSGAVVTVEDDGVGMSISKNGWIKFPLSYTVTSDTWLEFTFDSSAAGEIIGIGFEEDDTNSNDKRVFQLAGSQTWANAWQDSNDYVVESGPVTYSINVGAFYTGAMTHLVIVSDDDSNSGIYGQFRNVKITEGPAGGTPIAIGSLNNGIAADDSRSGTGYLMYSASNVISRFGAYMGNADHVIAVLYSSGQWYADKNFGQVAFTPDPADVLLATVDFTNDTVNSLEGVSGTEHGIQYGYATGDLGYIVDWWNGAANDGEFGVTGTTFTPW</sequence>
<comment type="caution">
    <text evidence="7">The sequence shown here is derived from an EMBL/GenBank/DDBJ whole genome shotgun (WGS) entry which is preliminary data.</text>
</comment>
<dbReference type="PANTHER" id="PTHR10963">
    <property type="entry name" value="GLYCOSYL HYDROLASE-RELATED"/>
    <property type="match status" value="1"/>
</dbReference>
<keyword evidence="4 5" id="KW-0732">Signal</keyword>
<evidence type="ECO:0000313" key="8">
    <source>
        <dbReference type="Proteomes" id="UP000642829"/>
    </source>
</evidence>
<dbReference type="RefSeq" id="WP_189511414.1">
    <property type="nucleotide sequence ID" value="NZ_BMXG01000002.1"/>
</dbReference>
<proteinExistence type="inferred from homology"/>
<dbReference type="GO" id="GO:0004553">
    <property type="term" value="F:hydrolase activity, hydrolyzing O-glycosyl compounds"/>
    <property type="evidence" value="ECO:0007669"/>
    <property type="project" value="InterPro"/>
</dbReference>
<dbReference type="InterPro" id="IPR013320">
    <property type="entry name" value="ConA-like_dom_sf"/>
</dbReference>
<evidence type="ECO:0000256" key="3">
    <source>
        <dbReference type="ARBA" id="ARBA00022525"/>
    </source>
</evidence>
<feature type="signal peptide" evidence="5">
    <location>
        <begin position="1"/>
        <end position="20"/>
    </location>
</feature>
<keyword evidence="8" id="KW-1185">Reference proteome</keyword>
<keyword evidence="3" id="KW-0964">Secreted</keyword>
<evidence type="ECO:0000313" key="7">
    <source>
        <dbReference type="EMBL" id="GHB92395.1"/>
    </source>
</evidence>
<dbReference type="PROSITE" id="PS51762">
    <property type="entry name" value="GH16_2"/>
    <property type="match status" value="1"/>
</dbReference>
<dbReference type="EMBL" id="BMXG01000002">
    <property type="protein sequence ID" value="GHB92395.1"/>
    <property type="molecule type" value="Genomic_DNA"/>
</dbReference>
<dbReference type="SUPFAM" id="SSF49899">
    <property type="entry name" value="Concanavalin A-like lectins/glucanases"/>
    <property type="match status" value="1"/>
</dbReference>
<evidence type="ECO:0000259" key="6">
    <source>
        <dbReference type="PROSITE" id="PS51762"/>
    </source>
</evidence>
<dbReference type="Pfam" id="PF24517">
    <property type="entry name" value="CBM96"/>
    <property type="match status" value="1"/>
</dbReference>
<dbReference type="InterPro" id="IPR000757">
    <property type="entry name" value="Beta-glucanase-like"/>
</dbReference>
<dbReference type="NCBIfam" id="NF033679">
    <property type="entry name" value="DNRLRE_dom"/>
    <property type="match status" value="1"/>
</dbReference>
<evidence type="ECO:0000256" key="4">
    <source>
        <dbReference type="ARBA" id="ARBA00022729"/>
    </source>
</evidence>
<protein>
    <recommendedName>
        <fullName evidence="6">GH16 domain-containing protein</fullName>
    </recommendedName>
</protein>
<dbReference type="AlphaFoldDB" id="A0A8J3D9P2"/>
<name>A0A8J3D9P2_9BACT</name>
<feature type="chain" id="PRO_5035301490" description="GH16 domain-containing protein" evidence="5">
    <location>
        <begin position="21"/>
        <end position="747"/>
    </location>
</feature>
<feature type="domain" description="GH16" evidence="6">
    <location>
        <begin position="16"/>
        <end position="282"/>
    </location>
</feature>
<dbReference type="Proteomes" id="UP000642829">
    <property type="component" value="Unassembled WGS sequence"/>
</dbReference>
<reference evidence="7" key="2">
    <citation type="submission" date="2020-09" db="EMBL/GenBank/DDBJ databases">
        <authorList>
            <person name="Sun Q."/>
            <person name="Kim S."/>
        </authorList>
    </citation>
    <scope>NUCLEOTIDE SEQUENCE</scope>
    <source>
        <strain evidence="7">KCTC 12870</strain>
    </source>
</reference>
<comment type="subcellular location">
    <subcellularLocation>
        <location evidence="1">Secreted</location>
    </subcellularLocation>
</comment>
<dbReference type="InterPro" id="IPR055372">
    <property type="entry name" value="CBM96"/>
</dbReference>
<dbReference type="GO" id="GO:0005576">
    <property type="term" value="C:extracellular region"/>
    <property type="evidence" value="ECO:0007669"/>
    <property type="project" value="UniProtKB-SubCell"/>
</dbReference>
<comment type="similarity">
    <text evidence="2">Belongs to the glycosyl hydrolase 16 family.</text>
</comment>
<gene>
    <name evidence="7" type="ORF">GCM10007047_04370</name>
</gene>
<dbReference type="GO" id="GO:0005975">
    <property type="term" value="P:carbohydrate metabolic process"/>
    <property type="evidence" value="ECO:0007669"/>
    <property type="project" value="InterPro"/>
</dbReference>
<dbReference type="Pfam" id="PF00722">
    <property type="entry name" value="Glyco_hydro_16"/>
    <property type="match status" value="1"/>
</dbReference>
<accession>A0A8J3D9P2</accession>
<evidence type="ECO:0000256" key="1">
    <source>
        <dbReference type="ARBA" id="ARBA00004613"/>
    </source>
</evidence>
<organism evidence="7 8">
    <name type="scientific">Cerasicoccus arenae</name>
    <dbReference type="NCBI Taxonomy" id="424488"/>
    <lineage>
        <taxon>Bacteria</taxon>
        <taxon>Pseudomonadati</taxon>
        <taxon>Verrucomicrobiota</taxon>
        <taxon>Opitutia</taxon>
        <taxon>Puniceicoccales</taxon>
        <taxon>Cerasicoccaceae</taxon>
        <taxon>Cerasicoccus</taxon>
    </lineage>
</organism>
<dbReference type="PANTHER" id="PTHR10963:SF55">
    <property type="entry name" value="GLYCOSIDE HYDROLASE FAMILY 16 PROTEIN"/>
    <property type="match status" value="1"/>
</dbReference>
<evidence type="ECO:0000256" key="5">
    <source>
        <dbReference type="SAM" id="SignalP"/>
    </source>
</evidence>
<reference evidence="7" key="1">
    <citation type="journal article" date="2014" name="Int. J. Syst. Evol. Microbiol.">
        <title>Complete genome sequence of Corynebacterium casei LMG S-19264T (=DSM 44701T), isolated from a smear-ripened cheese.</title>
        <authorList>
            <consortium name="US DOE Joint Genome Institute (JGI-PGF)"/>
            <person name="Walter F."/>
            <person name="Albersmeier A."/>
            <person name="Kalinowski J."/>
            <person name="Ruckert C."/>
        </authorList>
    </citation>
    <scope>NUCLEOTIDE SEQUENCE</scope>
    <source>
        <strain evidence="7">KCTC 12870</strain>
    </source>
</reference>